<reference evidence="2" key="2">
    <citation type="submission" date="2021-08" db="EMBL/GenBank/DDBJ databases">
        <authorList>
            <person name="Eriksson T."/>
        </authorList>
    </citation>
    <scope>NUCLEOTIDE SEQUENCE</scope>
    <source>
        <strain evidence="2">Stoneville</strain>
        <tissue evidence="2">Whole head</tissue>
    </source>
</reference>
<feature type="compositionally biased region" description="Polar residues" evidence="1">
    <location>
        <begin position="441"/>
        <end position="455"/>
    </location>
</feature>
<protein>
    <submittedName>
        <fullName evidence="2">Uncharacterized protein</fullName>
    </submittedName>
</protein>
<reference evidence="2" key="1">
    <citation type="journal article" date="2020" name="J Insects Food Feed">
        <title>The yellow mealworm (Tenebrio molitor) genome: a resource for the emerging insects as food and feed industry.</title>
        <authorList>
            <person name="Eriksson T."/>
            <person name="Andere A."/>
            <person name="Kelstrup H."/>
            <person name="Emery V."/>
            <person name="Picard C."/>
        </authorList>
    </citation>
    <scope>NUCLEOTIDE SEQUENCE</scope>
    <source>
        <strain evidence="2">Stoneville</strain>
        <tissue evidence="2">Whole head</tissue>
    </source>
</reference>
<gene>
    <name evidence="2" type="ORF">GEV33_014328</name>
</gene>
<name>A0A8J6GYI1_TENMO</name>
<dbReference type="EMBL" id="JABDTM020028738">
    <property type="protein sequence ID" value="KAH0808465.1"/>
    <property type="molecule type" value="Genomic_DNA"/>
</dbReference>
<keyword evidence="3" id="KW-1185">Reference proteome</keyword>
<feature type="compositionally biased region" description="Basic and acidic residues" evidence="1">
    <location>
        <begin position="456"/>
        <end position="469"/>
    </location>
</feature>
<feature type="region of interest" description="Disordered" evidence="1">
    <location>
        <begin position="34"/>
        <end position="100"/>
    </location>
</feature>
<evidence type="ECO:0000313" key="3">
    <source>
        <dbReference type="Proteomes" id="UP000719412"/>
    </source>
</evidence>
<dbReference type="AlphaFoldDB" id="A0A8J6GYI1"/>
<dbReference type="Proteomes" id="UP000719412">
    <property type="component" value="Unassembled WGS sequence"/>
</dbReference>
<sequence length="477" mass="52384">MYVAFRQCSSDVSIVVLVPPPKKHQRRSGVSFVTSNLLSMSRSPQQPHPSRRPRRLGATSDQSPSLISEDKGHIPLSSMNSSAGIKPPPHLTSEKSKAPTPKNSANFHIIVVDVTPSVDVLFTSGHNECDISTNLLTVKDGVLYTWDFANNCVLTLNVKAARSRGGDNVSHQVSPISLFGMLFDIPSPVRSQNAPPSRRKRRNILTLDVSELTLFCNKLRRIAPLTSVYAKNIRERAERGNPSTVLHLKVENLNVNVVPDGRQVTRGGPPNSRGGGVASFLSRDKLPVLVTFRFRSRRSELLYVGGVGHPPPPPGDGPNIPTGPQANGTVVFYCGPPLLLYLLRGELRLLEGGVVNSARHQEIIISYMSFEILIPPTLFYAPTSDRTLTTLRTDIIVLGNFNGRYLRRKNDPFNFTSMQRTPVQKPHTSMGEDPDFLGPLLSSTLQSKSTETQEVSARRSDLKKSEGDGHCLPNNPS</sequence>
<comment type="caution">
    <text evidence="2">The sequence shown here is derived from an EMBL/GenBank/DDBJ whole genome shotgun (WGS) entry which is preliminary data.</text>
</comment>
<feature type="compositionally biased region" description="Polar residues" evidence="1">
    <location>
        <begin position="413"/>
        <end position="422"/>
    </location>
</feature>
<organism evidence="2 3">
    <name type="scientific">Tenebrio molitor</name>
    <name type="common">Yellow mealworm beetle</name>
    <dbReference type="NCBI Taxonomy" id="7067"/>
    <lineage>
        <taxon>Eukaryota</taxon>
        <taxon>Metazoa</taxon>
        <taxon>Ecdysozoa</taxon>
        <taxon>Arthropoda</taxon>
        <taxon>Hexapoda</taxon>
        <taxon>Insecta</taxon>
        <taxon>Pterygota</taxon>
        <taxon>Neoptera</taxon>
        <taxon>Endopterygota</taxon>
        <taxon>Coleoptera</taxon>
        <taxon>Polyphaga</taxon>
        <taxon>Cucujiformia</taxon>
        <taxon>Tenebrionidae</taxon>
        <taxon>Tenebrio</taxon>
    </lineage>
</organism>
<accession>A0A8J6GYI1</accession>
<evidence type="ECO:0000313" key="2">
    <source>
        <dbReference type="EMBL" id="KAH0808465.1"/>
    </source>
</evidence>
<evidence type="ECO:0000256" key="1">
    <source>
        <dbReference type="SAM" id="MobiDB-lite"/>
    </source>
</evidence>
<feature type="region of interest" description="Disordered" evidence="1">
    <location>
        <begin position="412"/>
        <end position="477"/>
    </location>
</feature>
<proteinExistence type="predicted"/>